<evidence type="ECO:0000256" key="8">
    <source>
        <dbReference type="HAMAP-Rule" id="MF_00238"/>
    </source>
</evidence>
<sequence length="222" mass="24053">MLKIITVDGPSGVGKGTLCQRLCDITGFHFLDSGAIYRSLAYGVMAQQLDADNELALNDIIALAASLPVNFRAGQIFYEQQDITLAIRNEDVAAIASKVAAIPAVRTALLQRQKAFAQAPGLVADGRDMGTVVFPQADLKLFLTASAKIRAERRVNQLKNQGVIANIDQIISDIEARDERDRNRSVAPLLPAEDAIVIDTSLLTIEQVVDNAVKIMQERAVL</sequence>
<dbReference type="GO" id="GO:0005524">
    <property type="term" value="F:ATP binding"/>
    <property type="evidence" value="ECO:0007669"/>
    <property type="project" value="UniProtKB-UniRule"/>
</dbReference>
<dbReference type="CDD" id="cd02020">
    <property type="entry name" value="CMPK"/>
    <property type="match status" value="1"/>
</dbReference>
<dbReference type="KEGG" id="tao:THIAE_04895"/>
<dbReference type="GO" id="GO:0036431">
    <property type="term" value="F:dCMP kinase activity"/>
    <property type="evidence" value="ECO:0007669"/>
    <property type="project" value="InterPro"/>
</dbReference>
<evidence type="ECO:0000256" key="6">
    <source>
        <dbReference type="ARBA" id="ARBA00047615"/>
    </source>
</evidence>
<dbReference type="GO" id="GO:0036430">
    <property type="term" value="F:CMP kinase activity"/>
    <property type="evidence" value="ECO:0007669"/>
    <property type="project" value="RHEA"/>
</dbReference>
<dbReference type="PANTHER" id="PTHR21299:SF2">
    <property type="entry name" value="CYTIDYLATE KINASE"/>
    <property type="match status" value="1"/>
</dbReference>
<reference evidence="10 11" key="1">
    <citation type="submission" date="2013-12" db="EMBL/GenBank/DDBJ databases">
        <authorList>
            <consortium name="DOE Joint Genome Institute"/>
            <person name="Kappler U."/>
            <person name="Huntemann M."/>
            <person name="Han J."/>
            <person name="Chen A."/>
            <person name="Kyrpides N."/>
            <person name="Mavromatis K."/>
            <person name="Markowitz V."/>
            <person name="Palaniappan K."/>
            <person name="Ivanova N."/>
            <person name="Schaumberg A."/>
            <person name="Pati A."/>
            <person name="Liolios K."/>
            <person name="Nordberg H.P."/>
            <person name="Cantor M.N."/>
            <person name="Hua S.X."/>
            <person name="Woyke T."/>
        </authorList>
    </citation>
    <scope>NUCLEOTIDE SEQUENCE [LARGE SCALE GENOMIC DNA]</scope>
    <source>
        <strain evidence="11">AL2</strain>
    </source>
</reference>
<dbReference type="EMBL" id="CP007030">
    <property type="protein sequence ID" value="AHF01215.1"/>
    <property type="molecule type" value="Genomic_DNA"/>
</dbReference>
<dbReference type="SUPFAM" id="SSF52540">
    <property type="entry name" value="P-loop containing nucleoside triphosphate hydrolases"/>
    <property type="match status" value="1"/>
</dbReference>
<evidence type="ECO:0000256" key="2">
    <source>
        <dbReference type="ARBA" id="ARBA00022679"/>
    </source>
</evidence>
<dbReference type="GO" id="GO:0005829">
    <property type="term" value="C:cytosol"/>
    <property type="evidence" value="ECO:0007669"/>
    <property type="project" value="TreeGrafter"/>
</dbReference>
<dbReference type="RefSeq" id="WP_006460277.1">
    <property type="nucleotide sequence ID" value="NZ_CP007030.1"/>
</dbReference>
<dbReference type="EC" id="2.7.4.25" evidence="8"/>
<dbReference type="OrthoDB" id="9807434at2"/>
<dbReference type="FunCoup" id="W0DRI7">
    <property type="interactions" value="341"/>
</dbReference>
<dbReference type="GO" id="GO:0006220">
    <property type="term" value="P:pyrimidine nucleotide metabolic process"/>
    <property type="evidence" value="ECO:0007669"/>
    <property type="project" value="UniProtKB-UniRule"/>
</dbReference>
<evidence type="ECO:0000256" key="7">
    <source>
        <dbReference type="ARBA" id="ARBA00048478"/>
    </source>
</evidence>
<protein>
    <recommendedName>
        <fullName evidence="8">Cytidylate kinase</fullName>
        <shortName evidence="8">CK</shortName>
        <ecNumber evidence="8">2.7.4.25</ecNumber>
    </recommendedName>
    <alternativeName>
        <fullName evidence="8">Cytidine monophosphate kinase</fullName>
        <shortName evidence="8">CMP kinase</shortName>
    </alternativeName>
</protein>
<keyword evidence="8" id="KW-0963">Cytoplasm</keyword>
<dbReference type="PANTHER" id="PTHR21299">
    <property type="entry name" value="CYTIDYLATE KINASE/PANTOATE-BETA-ALANINE LIGASE"/>
    <property type="match status" value="1"/>
</dbReference>
<comment type="subcellular location">
    <subcellularLocation>
        <location evidence="8">Cytoplasm</location>
    </subcellularLocation>
</comment>
<gene>
    <name evidence="8 10" type="primary">cmk</name>
    <name evidence="10" type="ORF">THIAE_04895</name>
</gene>
<dbReference type="AlphaFoldDB" id="W0DRI7"/>
<feature type="binding site" evidence="8">
    <location>
        <begin position="9"/>
        <end position="17"/>
    </location>
    <ligand>
        <name>ATP</name>
        <dbReference type="ChEBI" id="CHEBI:30616"/>
    </ligand>
</feature>
<dbReference type="HOGENOM" id="CLU_079959_2_0_6"/>
<dbReference type="InterPro" id="IPR011994">
    <property type="entry name" value="Cytidylate_kinase_dom"/>
</dbReference>
<keyword evidence="4 8" id="KW-0418">Kinase</keyword>
<evidence type="ECO:0000256" key="4">
    <source>
        <dbReference type="ARBA" id="ARBA00022777"/>
    </source>
</evidence>
<evidence type="ECO:0000259" key="9">
    <source>
        <dbReference type="Pfam" id="PF02224"/>
    </source>
</evidence>
<keyword evidence="11" id="KW-1185">Reference proteome</keyword>
<evidence type="ECO:0000313" key="11">
    <source>
        <dbReference type="Proteomes" id="UP000005380"/>
    </source>
</evidence>
<evidence type="ECO:0000256" key="3">
    <source>
        <dbReference type="ARBA" id="ARBA00022741"/>
    </source>
</evidence>
<evidence type="ECO:0000256" key="5">
    <source>
        <dbReference type="ARBA" id="ARBA00022840"/>
    </source>
</evidence>
<dbReference type="Pfam" id="PF02224">
    <property type="entry name" value="Cytidylate_kin"/>
    <property type="match status" value="1"/>
</dbReference>
<dbReference type="NCBIfam" id="TIGR00017">
    <property type="entry name" value="cmk"/>
    <property type="match status" value="1"/>
</dbReference>
<dbReference type="InParanoid" id="W0DRI7"/>
<dbReference type="STRING" id="717772.THIAE_04895"/>
<proteinExistence type="inferred from homology"/>
<evidence type="ECO:0000256" key="1">
    <source>
        <dbReference type="ARBA" id="ARBA00009427"/>
    </source>
</evidence>
<name>W0DRI7_9GAMM</name>
<dbReference type="GO" id="GO:0015949">
    <property type="term" value="P:nucleobase-containing small molecule interconversion"/>
    <property type="evidence" value="ECO:0007669"/>
    <property type="project" value="TreeGrafter"/>
</dbReference>
<comment type="similarity">
    <text evidence="1 8">Belongs to the cytidylate kinase family. Type 1 subfamily.</text>
</comment>
<dbReference type="HAMAP" id="MF_00238">
    <property type="entry name" value="Cytidyl_kinase_type1"/>
    <property type="match status" value="1"/>
</dbReference>
<dbReference type="Proteomes" id="UP000005380">
    <property type="component" value="Chromosome"/>
</dbReference>
<feature type="domain" description="Cytidylate kinase" evidence="9">
    <location>
        <begin position="5"/>
        <end position="217"/>
    </location>
</feature>
<organism evidence="10 11">
    <name type="scientific">Thiomicrospira aerophila AL3</name>
    <dbReference type="NCBI Taxonomy" id="717772"/>
    <lineage>
        <taxon>Bacteria</taxon>
        <taxon>Pseudomonadati</taxon>
        <taxon>Pseudomonadota</taxon>
        <taxon>Gammaproteobacteria</taxon>
        <taxon>Thiotrichales</taxon>
        <taxon>Piscirickettsiaceae</taxon>
        <taxon>Thiomicrospira</taxon>
    </lineage>
</organism>
<keyword evidence="5 8" id="KW-0067">ATP-binding</keyword>
<dbReference type="InterPro" id="IPR027417">
    <property type="entry name" value="P-loop_NTPase"/>
</dbReference>
<dbReference type="InterPro" id="IPR003136">
    <property type="entry name" value="Cytidylate_kin"/>
</dbReference>
<accession>W0DRI7</accession>
<comment type="catalytic activity">
    <reaction evidence="7 8">
        <text>CMP + ATP = CDP + ADP</text>
        <dbReference type="Rhea" id="RHEA:11600"/>
        <dbReference type="ChEBI" id="CHEBI:30616"/>
        <dbReference type="ChEBI" id="CHEBI:58069"/>
        <dbReference type="ChEBI" id="CHEBI:60377"/>
        <dbReference type="ChEBI" id="CHEBI:456216"/>
        <dbReference type="EC" id="2.7.4.25"/>
    </reaction>
</comment>
<comment type="catalytic activity">
    <reaction evidence="6 8">
        <text>dCMP + ATP = dCDP + ADP</text>
        <dbReference type="Rhea" id="RHEA:25094"/>
        <dbReference type="ChEBI" id="CHEBI:30616"/>
        <dbReference type="ChEBI" id="CHEBI:57566"/>
        <dbReference type="ChEBI" id="CHEBI:58593"/>
        <dbReference type="ChEBI" id="CHEBI:456216"/>
        <dbReference type="EC" id="2.7.4.25"/>
    </reaction>
</comment>
<keyword evidence="2 8" id="KW-0808">Transferase</keyword>
<evidence type="ECO:0000313" key="10">
    <source>
        <dbReference type="EMBL" id="AHF01215.1"/>
    </source>
</evidence>
<dbReference type="Gene3D" id="3.40.50.300">
    <property type="entry name" value="P-loop containing nucleotide triphosphate hydrolases"/>
    <property type="match status" value="1"/>
</dbReference>
<dbReference type="eggNOG" id="COG0283">
    <property type="taxonomic scope" value="Bacteria"/>
</dbReference>
<keyword evidence="3 8" id="KW-0547">Nucleotide-binding</keyword>